<dbReference type="InterPro" id="IPR053184">
    <property type="entry name" value="FeoA-like"/>
</dbReference>
<evidence type="ECO:0000256" key="1">
    <source>
        <dbReference type="ARBA" id="ARBA00023004"/>
    </source>
</evidence>
<dbReference type="RefSeq" id="WP_075724904.1">
    <property type="nucleotide sequence ID" value="NZ_LTDM01000007.1"/>
</dbReference>
<reference evidence="3 4" key="1">
    <citation type="submission" date="2016-02" db="EMBL/GenBank/DDBJ databases">
        <title>Genome sequence of Tissierella creatinophila DSM 6911.</title>
        <authorList>
            <person name="Poehlein A."/>
            <person name="Daniel R."/>
        </authorList>
    </citation>
    <scope>NUCLEOTIDE SEQUENCE [LARGE SCALE GENOMIC DNA]</scope>
    <source>
        <strain evidence="3 4">DSM 6911</strain>
    </source>
</reference>
<protein>
    <submittedName>
        <fullName evidence="3">FeoA domain protein</fullName>
    </submittedName>
</protein>
<sequence>MENLYIEQSSLSSLKKGECGKICGISAGCNSRSRLCELGLNKGVLVKIVKNDIGPLILNIQGHKLAIGKGLASKIIIER</sequence>
<dbReference type="SMART" id="SM00899">
    <property type="entry name" value="FeoA"/>
    <property type="match status" value="1"/>
</dbReference>
<accession>A0A1U7M822</accession>
<comment type="caution">
    <text evidence="3">The sequence shown here is derived from an EMBL/GenBank/DDBJ whole genome shotgun (WGS) entry which is preliminary data.</text>
</comment>
<dbReference type="Proteomes" id="UP000186112">
    <property type="component" value="Unassembled WGS sequence"/>
</dbReference>
<evidence type="ECO:0000313" key="4">
    <source>
        <dbReference type="Proteomes" id="UP000186112"/>
    </source>
</evidence>
<dbReference type="GO" id="GO:0046914">
    <property type="term" value="F:transition metal ion binding"/>
    <property type="evidence" value="ECO:0007669"/>
    <property type="project" value="InterPro"/>
</dbReference>
<dbReference type="PANTHER" id="PTHR43151">
    <property type="entry name" value="FEOA FAMILY PROTEIN"/>
    <property type="match status" value="1"/>
</dbReference>
<name>A0A1U7M822_TISCR</name>
<keyword evidence="4" id="KW-1185">Reference proteome</keyword>
<dbReference type="SUPFAM" id="SSF50037">
    <property type="entry name" value="C-terminal domain of transcriptional repressors"/>
    <property type="match status" value="1"/>
</dbReference>
<dbReference type="InterPro" id="IPR007167">
    <property type="entry name" value="Fe-transptr_FeoA-like"/>
</dbReference>
<evidence type="ECO:0000313" key="3">
    <source>
        <dbReference type="EMBL" id="OLS03447.1"/>
    </source>
</evidence>
<dbReference type="PANTHER" id="PTHR43151:SF2">
    <property type="entry name" value="FE(2+) TRANSPORT PROTEIN A-RELATED"/>
    <property type="match status" value="1"/>
</dbReference>
<feature type="domain" description="Ferrous iron transporter FeoA-like" evidence="2">
    <location>
        <begin position="9"/>
        <end position="79"/>
    </location>
</feature>
<dbReference type="Gene3D" id="2.30.30.90">
    <property type="match status" value="1"/>
</dbReference>
<proteinExistence type="predicted"/>
<dbReference type="EMBL" id="LTDM01000007">
    <property type="protein sequence ID" value="OLS03447.1"/>
    <property type="molecule type" value="Genomic_DNA"/>
</dbReference>
<dbReference type="InterPro" id="IPR038157">
    <property type="entry name" value="FeoA_core_dom"/>
</dbReference>
<evidence type="ECO:0000259" key="2">
    <source>
        <dbReference type="SMART" id="SM00899"/>
    </source>
</evidence>
<keyword evidence="1" id="KW-0408">Iron</keyword>
<organism evidence="3 4">
    <name type="scientific">Tissierella creatinophila DSM 6911</name>
    <dbReference type="NCBI Taxonomy" id="1123403"/>
    <lineage>
        <taxon>Bacteria</taxon>
        <taxon>Bacillati</taxon>
        <taxon>Bacillota</taxon>
        <taxon>Tissierellia</taxon>
        <taxon>Tissierellales</taxon>
        <taxon>Tissierellaceae</taxon>
        <taxon>Tissierella</taxon>
    </lineage>
</organism>
<dbReference type="InterPro" id="IPR008988">
    <property type="entry name" value="Transcriptional_repressor_C"/>
</dbReference>
<gene>
    <name evidence="3" type="ORF">TICRE_05600</name>
</gene>
<dbReference type="OrthoDB" id="1707677at2"/>
<dbReference type="Pfam" id="PF04023">
    <property type="entry name" value="FeoA"/>
    <property type="match status" value="1"/>
</dbReference>
<dbReference type="AlphaFoldDB" id="A0A1U7M822"/>